<keyword evidence="2" id="KW-1185">Reference proteome</keyword>
<dbReference type="EMBL" id="JAGSHT010000036">
    <property type="protein sequence ID" value="MBZ2199745.1"/>
    <property type="molecule type" value="Genomic_DNA"/>
</dbReference>
<organism evidence="1 2">
    <name type="scientific">Occultella gossypii</name>
    <dbReference type="NCBI Taxonomy" id="2800820"/>
    <lineage>
        <taxon>Bacteria</taxon>
        <taxon>Bacillati</taxon>
        <taxon>Actinomycetota</taxon>
        <taxon>Actinomycetes</taxon>
        <taxon>Micrococcales</taxon>
        <taxon>Ruaniaceae</taxon>
        <taxon>Occultella</taxon>
    </lineage>
</organism>
<accession>A0ABS7SHV8</accession>
<sequence>MTDPSPIVLTSADLTVSVVPATGARIAQITDATGRDWLVQTDRPEPGTDQPIPFTAGTRGGWDECLPSIAECADPNPGRSGEPIRDHGDFWSRPWRTARASASEIVLDRRDPNHPLQLRKSIRLLPGRAALEVRIDVSNAGPRDYRFLYSAHPLWSWPEAAVIVIPQAGQVVSAFGPRWPQPVVGTWPSLGPSGGTFDLAEVARTGPSENYKVFVRWAGVARLEFPDLGAAVTMRQSTDSAPWVGLCVNRDSWPEQGAGASWIAIEPANAPSDSLVDAWRQGSAHLLQPGRSMSFTNEVEITPEPGRPRS</sequence>
<dbReference type="RefSeq" id="WP_223411717.1">
    <property type="nucleotide sequence ID" value="NZ_JAGSHT010000036.1"/>
</dbReference>
<dbReference type="Gene3D" id="2.70.98.10">
    <property type="match status" value="1"/>
</dbReference>
<evidence type="ECO:0000313" key="2">
    <source>
        <dbReference type="Proteomes" id="UP000826651"/>
    </source>
</evidence>
<protein>
    <recommendedName>
        <fullName evidence="3">Galactose mutarotase</fullName>
    </recommendedName>
</protein>
<proteinExistence type="predicted"/>
<dbReference type="InterPro" id="IPR011013">
    <property type="entry name" value="Gal_mutarotase_sf_dom"/>
</dbReference>
<comment type="caution">
    <text evidence="1">The sequence shown here is derived from an EMBL/GenBank/DDBJ whole genome shotgun (WGS) entry which is preliminary data.</text>
</comment>
<dbReference type="Proteomes" id="UP000826651">
    <property type="component" value="Unassembled WGS sequence"/>
</dbReference>
<dbReference type="InterPro" id="IPR014718">
    <property type="entry name" value="GH-type_carb-bd"/>
</dbReference>
<dbReference type="SUPFAM" id="SSF74650">
    <property type="entry name" value="Galactose mutarotase-like"/>
    <property type="match status" value="1"/>
</dbReference>
<evidence type="ECO:0000313" key="1">
    <source>
        <dbReference type="EMBL" id="MBZ2199745.1"/>
    </source>
</evidence>
<name>A0ABS7SHV8_9MICO</name>
<reference evidence="1 2" key="1">
    <citation type="submission" date="2021-04" db="EMBL/GenBank/DDBJ databases">
        <title>Ruania sp. nov., isolated from sandy soil of mangrove forest.</title>
        <authorList>
            <person name="Ge X."/>
            <person name="Huang R."/>
            <person name="Liu W."/>
        </authorList>
    </citation>
    <scope>NUCLEOTIDE SEQUENCE [LARGE SCALE GENOMIC DNA]</scope>
    <source>
        <strain evidence="1 2">N2-46</strain>
    </source>
</reference>
<gene>
    <name evidence="1" type="ORF">KCQ71_26625</name>
</gene>
<evidence type="ECO:0008006" key="3">
    <source>
        <dbReference type="Google" id="ProtNLM"/>
    </source>
</evidence>